<dbReference type="PANTHER" id="PTHR11907">
    <property type="entry name" value="AMIDOPHOSPHORIBOSYLTRANSFERASE"/>
    <property type="match status" value="1"/>
</dbReference>
<evidence type="ECO:0000259" key="3">
    <source>
        <dbReference type="PROSITE" id="PS51278"/>
    </source>
</evidence>
<dbReference type="OrthoDB" id="9801213at2"/>
<dbReference type="InterPro" id="IPR017932">
    <property type="entry name" value="GATase_2_dom"/>
</dbReference>
<gene>
    <name evidence="4" type="ORF">CRP01_06925</name>
</gene>
<keyword evidence="5" id="KW-1185">Reference proteome</keyword>
<keyword evidence="4" id="KW-0328">Glycosyltransferase</keyword>
<feature type="domain" description="Glutamine amidotransferase type-2" evidence="3">
    <location>
        <begin position="9"/>
        <end position="300"/>
    </location>
</feature>
<dbReference type="Proteomes" id="UP000223913">
    <property type="component" value="Unassembled WGS sequence"/>
</dbReference>
<dbReference type="InterPro" id="IPR029055">
    <property type="entry name" value="Ntn_hydrolases_N"/>
</dbReference>
<reference evidence="4 5" key="1">
    <citation type="submission" date="2017-10" db="EMBL/GenBank/DDBJ databases">
        <title>The draft genome sequence of Lewinella nigricans NBRC 102662.</title>
        <authorList>
            <person name="Wang K."/>
        </authorList>
    </citation>
    <scope>NUCLEOTIDE SEQUENCE [LARGE SCALE GENOMIC DNA]</scope>
    <source>
        <strain evidence="4 5">NBRC 102662</strain>
    </source>
</reference>
<keyword evidence="1 4" id="KW-0808">Transferase</keyword>
<dbReference type="PROSITE" id="PS51278">
    <property type="entry name" value="GATASE_TYPE_2"/>
    <property type="match status" value="1"/>
</dbReference>
<protein>
    <submittedName>
        <fullName evidence="4">Amidophosphoribosyltransferase</fullName>
    </submittedName>
</protein>
<dbReference type="SUPFAM" id="SSF56235">
    <property type="entry name" value="N-terminal nucleophile aminohydrolases (Ntn hydrolases)"/>
    <property type="match status" value="1"/>
</dbReference>
<name>A0A2D0NFV4_FLAN2</name>
<evidence type="ECO:0000313" key="4">
    <source>
        <dbReference type="EMBL" id="PHN07357.1"/>
    </source>
</evidence>
<evidence type="ECO:0000313" key="5">
    <source>
        <dbReference type="Proteomes" id="UP000223913"/>
    </source>
</evidence>
<proteinExistence type="predicted"/>
<organism evidence="4 5">
    <name type="scientific">Flavilitoribacter nigricans (strain ATCC 23147 / DSM 23189 / NBRC 102662 / NCIMB 1420 / SS-2)</name>
    <name type="common">Lewinella nigricans</name>
    <dbReference type="NCBI Taxonomy" id="1122177"/>
    <lineage>
        <taxon>Bacteria</taxon>
        <taxon>Pseudomonadati</taxon>
        <taxon>Bacteroidota</taxon>
        <taxon>Saprospiria</taxon>
        <taxon>Saprospirales</taxon>
        <taxon>Lewinellaceae</taxon>
        <taxon>Flavilitoribacter</taxon>
    </lineage>
</organism>
<sequence length="631" mass="72089">MSDAIKHECGIALIRLLKPLEYYQEKYGTSLYGLNKLKLLMQKQRNRGQDGAGMATIKIGAEPGTKYISRRRSNAPNYMSDLFDGVYRRFKDLPPEKLNDPHYLKANLPYTGELLLGHLRYGTHGENVIETCHPFLRQNNWVSRNLILAGNFNLTNVDELFDELVELGQSPKEKSDTVTVLEKIGHFLDDEVQRLHTWFKPDGYTNNEINDLIFKNLDVQRLLRRASKKFDGGYVMAGLIGHGDAFVLRDPNGIRPAFYYYDDEIAVVASERPAIQTVLDVHHSKVSELKPGHAFIVKRDGQVSEKPFIDPKPRAACSFERIYFSRGTDRDIYLERKKLGELLADKVLEAVDYDFDRTVFSFIPNTAETAFLGMIQGIERRLDDIKKEKIVNLTEKELNSKKLEKILSLKPRVEKLVVKDAKQRTFIADTTSRGAMVSHVYDVTYGIVENERDTLVLMDDSIVRGTTMRDSIIRIVSRLRPKKIVIVSSAPQIRFPDCYGIDMSKMGEFVAFRALVELLKENGKENLLQEAYERCKQMENLPKEQITNAVASLYNEFSYECVSQKIAQIISPDDIKPKVEVIYQTIDGLQEACPNNNGDWYFSGNYPTPGGNKVVNKAFVNYMEGKNERAY</sequence>
<dbReference type="RefSeq" id="WP_099149287.1">
    <property type="nucleotide sequence ID" value="NZ_PDUD01000010.1"/>
</dbReference>
<dbReference type="GO" id="GO:0016757">
    <property type="term" value="F:glycosyltransferase activity"/>
    <property type="evidence" value="ECO:0007669"/>
    <property type="project" value="UniProtKB-KW"/>
</dbReference>
<keyword evidence="2" id="KW-0315">Glutamine amidotransferase</keyword>
<dbReference type="Gene3D" id="3.60.20.10">
    <property type="entry name" value="Glutamine Phosphoribosylpyrophosphate, subunit 1, domain 1"/>
    <property type="match status" value="1"/>
</dbReference>
<dbReference type="EMBL" id="PDUD01000010">
    <property type="protein sequence ID" value="PHN07357.1"/>
    <property type="molecule type" value="Genomic_DNA"/>
</dbReference>
<dbReference type="AlphaFoldDB" id="A0A2D0NFV4"/>
<evidence type="ECO:0000256" key="1">
    <source>
        <dbReference type="ARBA" id="ARBA00022679"/>
    </source>
</evidence>
<evidence type="ECO:0000256" key="2">
    <source>
        <dbReference type="ARBA" id="ARBA00022962"/>
    </source>
</evidence>
<comment type="caution">
    <text evidence="4">The sequence shown here is derived from an EMBL/GenBank/DDBJ whole genome shotgun (WGS) entry which is preliminary data.</text>
</comment>
<dbReference type="InterPro" id="IPR029057">
    <property type="entry name" value="PRTase-like"/>
</dbReference>
<accession>A0A2D0NFV4</accession>
<dbReference type="SUPFAM" id="SSF53271">
    <property type="entry name" value="PRTase-like"/>
    <property type="match status" value="1"/>
</dbReference>